<accession>C1N6Y2</accession>
<dbReference type="OrthoDB" id="498059at2759"/>
<proteinExistence type="predicted"/>
<gene>
    <name evidence="3" type="primary">COTH</name>
    <name evidence="3" type="ORF">MICPUCDRAFT_53483</name>
</gene>
<feature type="signal peptide" evidence="2">
    <location>
        <begin position="1"/>
        <end position="19"/>
    </location>
</feature>
<feature type="region of interest" description="Disordered" evidence="1">
    <location>
        <begin position="581"/>
        <end position="605"/>
    </location>
</feature>
<evidence type="ECO:0000256" key="1">
    <source>
        <dbReference type="SAM" id="MobiDB-lite"/>
    </source>
</evidence>
<reference evidence="3 4" key="1">
    <citation type="journal article" date="2009" name="Science">
        <title>Green evolution and dynamic adaptations revealed by genomes of the marine picoeukaryotes Micromonas.</title>
        <authorList>
            <person name="Worden A.Z."/>
            <person name="Lee J.H."/>
            <person name="Mock T."/>
            <person name="Rouze P."/>
            <person name="Simmons M.P."/>
            <person name="Aerts A.L."/>
            <person name="Allen A.E."/>
            <person name="Cuvelier M.L."/>
            <person name="Derelle E."/>
            <person name="Everett M.V."/>
            <person name="Foulon E."/>
            <person name="Grimwood J."/>
            <person name="Gundlach H."/>
            <person name="Henrissat B."/>
            <person name="Napoli C."/>
            <person name="McDonald S.M."/>
            <person name="Parker M.S."/>
            <person name="Rombauts S."/>
            <person name="Salamov A."/>
            <person name="Von Dassow P."/>
            <person name="Badger J.H."/>
            <person name="Coutinho P.M."/>
            <person name="Demir E."/>
            <person name="Dubchak I."/>
            <person name="Gentemann C."/>
            <person name="Eikrem W."/>
            <person name="Gready J.E."/>
            <person name="John U."/>
            <person name="Lanier W."/>
            <person name="Lindquist E.A."/>
            <person name="Lucas S."/>
            <person name="Mayer K.F."/>
            <person name="Moreau H."/>
            <person name="Not F."/>
            <person name="Otillar R."/>
            <person name="Panaud O."/>
            <person name="Pangilinan J."/>
            <person name="Paulsen I."/>
            <person name="Piegu B."/>
            <person name="Poliakov A."/>
            <person name="Robbens S."/>
            <person name="Schmutz J."/>
            <person name="Toulza E."/>
            <person name="Wyss T."/>
            <person name="Zelensky A."/>
            <person name="Zhou K."/>
            <person name="Armbrust E.V."/>
            <person name="Bhattacharya D."/>
            <person name="Goodenough U.W."/>
            <person name="Van de Peer Y."/>
            <person name="Grigoriev I.V."/>
        </authorList>
    </citation>
    <scope>NUCLEOTIDE SEQUENCE [LARGE SCALE GENOMIC DNA]</scope>
    <source>
        <strain evidence="3 4">CCMP1545</strain>
    </source>
</reference>
<dbReference type="KEGG" id="mpp:MICPUCDRAFT_53483"/>
<dbReference type="RefSeq" id="XP_003063811.1">
    <property type="nucleotide sequence ID" value="XM_003063765.1"/>
</dbReference>
<evidence type="ECO:0000313" key="3">
    <source>
        <dbReference type="EMBL" id="EEH52184.1"/>
    </source>
</evidence>
<dbReference type="GeneID" id="9689252"/>
<feature type="chain" id="PRO_5002912368" evidence="2">
    <location>
        <begin position="20"/>
        <end position="930"/>
    </location>
</feature>
<name>C1N6Y2_MICPC</name>
<feature type="region of interest" description="Disordered" evidence="1">
    <location>
        <begin position="100"/>
        <end position="141"/>
    </location>
</feature>
<feature type="compositionally biased region" description="Low complexity" evidence="1">
    <location>
        <begin position="115"/>
        <end position="127"/>
    </location>
</feature>
<dbReference type="InterPro" id="IPR014867">
    <property type="entry name" value="Spore_coat_CotH_CotH2/3/7"/>
</dbReference>
<keyword evidence="4" id="KW-1185">Reference proteome</keyword>
<keyword evidence="2" id="KW-0732">Signal</keyword>
<feature type="region of interest" description="Disordered" evidence="1">
    <location>
        <begin position="418"/>
        <end position="454"/>
    </location>
</feature>
<evidence type="ECO:0000313" key="4">
    <source>
        <dbReference type="Proteomes" id="UP000001876"/>
    </source>
</evidence>
<feature type="compositionally biased region" description="Acidic residues" evidence="1">
    <location>
        <begin position="100"/>
        <end position="110"/>
    </location>
</feature>
<organism evidence="4">
    <name type="scientific">Micromonas pusilla (strain CCMP1545)</name>
    <name type="common">Picoplanktonic green alga</name>
    <dbReference type="NCBI Taxonomy" id="564608"/>
    <lineage>
        <taxon>Eukaryota</taxon>
        <taxon>Viridiplantae</taxon>
        <taxon>Chlorophyta</taxon>
        <taxon>Mamiellophyceae</taxon>
        <taxon>Mamiellales</taxon>
        <taxon>Mamiellaceae</taxon>
        <taxon>Micromonas</taxon>
    </lineage>
</organism>
<dbReference type="EMBL" id="GG663749">
    <property type="protein sequence ID" value="EEH52184.1"/>
    <property type="molecule type" value="Genomic_DNA"/>
</dbReference>
<feature type="compositionally biased region" description="Acidic residues" evidence="1">
    <location>
        <begin position="425"/>
        <end position="434"/>
    </location>
</feature>
<sequence>MRLVVASATLLVVLHLALALVVVDAADASSSSSSSARSPRVATSAACALETLETRRGNERSSSSSSSSSSAAALLRVTPWLGCGAQLTIGVGWDAILPLDDDDDDDDDDAREARAATAAAPSSLSDAAPPPSPSSSSSSGRAVVETAAARVDPSAPGLAAVAIALSSNVSVARAQADATRELLAALPETEKVAVYVLASNPSNPILLTDARALRLGGARHALRRVDEVVDALRAAIRALEGTIVGGGEWAARTRALSPPLAGVLARDVLAAAATARDDSNDGDAAPLVENAWARGVTRVIKEMSRVDAHAEGAVSRNVVVIAPTRFRTALTVSDVSADADAAAAADAEDVLGLFHGGRWSLSWLTSTTERDVRVRAGPGMELEAAWDATGANALASQLLARRRRVYRVGACESSSNRAVSSLAATDDDDDDGASDDASSAARGKGGGGEGGACANAFAETTADADDEENENVVAVEARLGGGALGGVLRCAFPPPPFDATAHLATARCDAAAASLDEYPYPVGDSVTLRMTRAQRDVFDGGRAFLRGTWEEMLAAKSDMRLSVVLGGDPRGSDVSTYDWSNTRPGFDDVEPPLAPRPSGSSAAATPVRAKAKFRGVSSFRDCVRRKSLKVNVKGKTKLRLARGAASDRFLLISMCYDDRYLKTALVAGMAAELDVFPHAYGYVRLLVENPAGPGGDAENGADAGGGKNKGNVSGGVVAASASAPRRWENEGLYLLVEDPTSALVGSFARPAAVVRRRNDAKRAANPIKGTPDVKFPEASKKLEGAHSRWNAENATRARYDEIAFVASSCLPGTCRDALDRRVDVEQYLRWMSLMTLVQSGDYVDEAWFYASETGDASSPLRFRVHAWDPDDSFQSCHHGGVNALRDPVGLLYCAEGDLDRALIRDPDVYASFVDQVRFPYTGPHTTAFAW</sequence>
<dbReference type="Proteomes" id="UP000001876">
    <property type="component" value="Unassembled WGS sequence"/>
</dbReference>
<evidence type="ECO:0000256" key="2">
    <source>
        <dbReference type="SAM" id="SignalP"/>
    </source>
</evidence>
<protein>
    <submittedName>
        <fullName evidence="3">Uncharacterized protein COTH</fullName>
    </submittedName>
</protein>
<dbReference type="Pfam" id="PF08757">
    <property type="entry name" value="CotH"/>
    <property type="match status" value="1"/>
</dbReference>
<dbReference type="AlphaFoldDB" id="C1N6Y2"/>